<dbReference type="GO" id="GO:0031934">
    <property type="term" value="C:mating-type region heterochromatin"/>
    <property type="evidence" value="ECO:0007669"/>
    <property type="project" value="EnsemblFungi"/>
</dbReference>
<dbReference type="InterPro" id="IPR023801">
    <property type="entry name" value="His_deacetylse_dom"/>
</dbReference>
<dbReference type="Pfam" id="PF00850">
    <property type="entry name" value="Hist_deacetyl"/>
    <property type="match status" value="1"/>
</dbReference>
<keyword evidence="8" id="KW-0804">Transcription</keyword>
<feature type="compositionally biased region" description="Polar residues" evidence="11">
    <location>
        <begin position="38"/>
        <end position="53"/>
    </location>
</feature>
<evidence type="ECO:0000259" key="12">
    <source>
        <dbReference type="Pfam" id="PF00850"/>
    </source>
</evidence>
<dbReference type="GO" id="GO:0031508">
    <property type="term" value="P:pericentric heterochromatin formation"/>
    <property type="evidence" value="ECO:0007669"/>
    <property type="project" value="EnsemblFungi"/>
</dbReference>
<name>A0A0G2GZ49_PHACM</name>
<dbReference type="GO" id="GO:0000122">
    <property type="term" value="P:negative regulation of transcription by RNA polymerase II"/>
    <property type="evidence" value="ECO:0007669"/>
    <property type="project" value="EnsemblFungi"/>
</dbReference>
<comment type="catalytic activity">
    <reaction evidence="10">
        <text>N(6)-acetyl-L-lysyl-[histone] + H2O = L-lysyl-[histone] + acetate</text>
        <dbReference type="Rhea" id="RHEA:58196"/>
        <dbReference type="Rhea" id="RHEA-COMP:9845"/>
        <dbReference type="Rhea" id="RHEA-COMP:11338"/>
        <dbReference type="ChEBI" id="CHEBI:15377"/>
        <dbReference type="ChEBI" id="CHEBI:29969"/>
        <dbReference type="ChEBI" id="CHEBI:30089"/>
        <dbReference type="ChEBI" id="CHEBI:61930"/>
        <dbReference type="EC" id="3.5.1.98"/>
    </reaction>
</comment>
<dbReference type="SUPFAM" id="SSF52768">
    <property type="entry name" value="Arginase/deacetylase"/>
    <property type="match status" value="1"/>
</dbReference>
<dbReference type="PANTHER" id="PTHR10625">
    <property type="entry name" value="HISTONE DEACETYLASE HDAC1-RELATED"/>
    <property type="match status" value="1"/>
</dbReference>
<feature type="compositionally biased region" description="Polar residues" evidence="11">
    <location>
        <begin position="824"/>
        <end position="835"/>
    </location>
</feature>
<evidence type="ECO:0000313" key="14">
    <source>
        <dbReference type="EMBL" id="KKY28398.1"/>
    </source>
</evidence>
<evidence type="ECO:0000256" key="11">
    <source>
        <dbReference type="SAM" id="MobiDB-lite"/>
    </source>
</evidence>
<evidence type="ECO:0000256" key="8">
    <source>
        <dbReference type="ARBA" id="ARBA00023163"/>
    </source>
</evidence>
<feature type="compositionally biased region" description="Polar residues" evidence="11">
    <location>
        <begin position="765"/>
        <end position="781"/>
    </location>
</feature>
<feature type="region of interest" description="Disordered" evidence="11">
    <location>
        <begin position="733"/>
        <end position="864"/>
    </location>
</feature>
<accession>A0A0G2GZ49</accession>
<dbReference type="EMBL" id="LCWF01000013">
    <property type="protein sequence ID" value="KKY28398.1"/>
    <property type="molecule type" value="Genomic_DNA"/>
</dbReference>
<dbReference type="InterPro" id="IPR000286">
    <property type="entry name" value="HDACs"/>
</dbReference>
<dbReference type="InterPro" id="IPR019154">
    <property type="entry name" value="Arb2-like_domain"/>
</dbReference>
<evidence type="ECO:0000313" key="15">
    <source>
        <dbReference type="Proteomes" id="UP000053317"/>
    </source>
</evidence>
<feature type="compositionally biased region" description="Polar residues" evidence="11">
    <location>
        <begin position="788"/>
        <end position="804"/>
    </location>
</feature>
<sequence>MDTSGDTLMGNMEVPGSSNMRTVNGSFQPPLSMEPTPLGSTPDISAETGSRLNISDDDDYQDSLDGWDDSAETENAGEKPPRLLPLAYLRTGLCYDDRMRYHAEMAATSDFHPEDPRRIYYIFKELCQAGLVDDPMAERPLVPNTLLRIDARFATREEICTIHTPEHFDFIQRTQFMEDDELLGLEQSMDSLYFNRLSFESALLSCGGAIETVKAVVTRQVKNAIAVIRPPGHHAEVDRPGGFCLFNNVPVASHVCRDLHPDTCRKILILDWDVHHGNGIQNAFYDDPNVLYISIHVYQDGKFYPGGPEGDMNYCGAGAGIGKNINIPWPTKGMGDGDYMFAFQQIVMPIAMEFSPDLVIIAAGFDAAAGDELGGCFVSPTCYAHMTHMLMTLAEGKVCVCLEGGYNFRSISKSALAVTRTLMGEPPDRLPPTAATNYAIKTVRNVARTQSKYWRCMFPQEPINDQVRGERMHDVLRDYQATHYWDQYRMNSLYVFRSELSQSFKDQVLATPNFEDKKNLLVIFHDPPDVIGVPDATTGKLVLHNTWLADEAQGIIKWAVDHGFGVIDVNIPPHISASSSSRTVEEPDVDKRKAMTEKLAFYLWENYIEVNDHDHVFLMGIGNAFYGIARLLAQKDTVYQNTSGVISFVADNPLLPIKNSDNPWLQKWYYDNSLVFIAPAHQAWITHSEKKVSKRYGNMIKSTRDRMPELLVTHRKEIFEFLAERAEIEIGDELEADASGDGMNNGEETESEKEGEKDPMIIKQENFSGDENGSANGTENGSAKRRNGSTSVITTSTNNLTVTAPRSTRSSIPPNSPSSLLVEPSTTNPTPSAGTPQPPTSAPSTDSFASTSGPTGSGSQAANP</sequence>
<feature type="compositionally biased region" description="Polar residues" evidence="11">
    <location>
        <begin position="16"/>
        <end position="29"/>
    </location>
</feature>
<dbReference type="GO" id="GO:0005721">
    <property type="term" value="C:pericentric heterochromatin"/>
    <property type="evidence" value="ECO:0007669"/>
    <property type="project" value="EnsemblFungi"/>
</dbReference>
<dbReference type="GO" id="GO:0000183">
    <property type="term" value="P:rDNA heterochromatin formation"/>
    <property type="evidence" value="ECO:0007669"/>
    <property type="project" value="EnsemblFungi"/>
</dbReference>
<organism evidence="14 15">
    <name type="scientific">Phaeomoniella chlamydospora</name>
    <name type="common">Phaeoacremonium chlamydosporum</name>
    <dbReference type="NCBI Taxonomy" id="158046"/>
    <lineage>
        <taxon>Eukaryota</taxon>
        <taxon>Fungi</taxon>
        <taxon>Dikarya</taxon>
        <taxon>Ascomycota</taxon>
        <taxon>Pezizomycotina</taxon>
        <taxon>Eurotiomycetes</taxon>
        <taxon>Chaetothyriomycetidae</taxon>
        <taxon>Phaeomoniellales</taxon>
        <taxon>Phaeomoniellaceae</taxon>
        <taxon>Phaeomoniella</taxon>
    </lineage>
</organism>
<evidence type="ECO:0000259" key="13">
    <source>
        <dbReference type="Pfam" id="PF09757"/>
    </source>
</evidence>
<gene>
    <name evidence="14" type="ORF">UCRPC4_g00565</name>
</gene>
<dbReference type="Pfam" id="PF09757">
    <property type="entry name" value="Arb2-like"/>
    <property type="match status" value="1"/>
</dbReference>
<protein>
    <recommendedName>
        <fullName evidence="3">histone deacetylase</fullName>
        <ecNumber evidence="3">3.5.1.98</ecNumber>
    </recommendedName>
</protein>
<comment type="caution">
    <text evidence="14">The sequence shown here is derived from an EMBL/GenBank/DDBJ whole genome shotgun (WGS) entry which is preliminary data.</text>
</comment>
<feature type="domain" description="Histone deacetylase" evidence="12">
    <location>
        <begin position="112"/>
        <end position="422"/>
    </location>
</feature>
<dbReference type="Gene3D" id="3.40.800.20">
    <property type="entry name" value="Histone deacetylase domain"/>
    <property type="match status" value="1"/>
</dbReference>
<dbReference type="GO" id="GO:0031078">
    <property type="term" value="F:histone H3K14 deacetylase activity, hydrolytic mechanism"/>
    <property type="evidence" value="ECO:0007669"/>
    <property type="project" value="EnsemblFungi"/>
</dbReference>
<reference evidence="14 15" key="1">
    <citation type="submission" date="2015-05" db="EMBL/GenBank/DDBJ databases">
        <title>Distinctive expansion of gene families associated with plant cell wall degradation and secondary metabolism in the genomes of grapevine trunk pathogens.</title>
        <authorList>
            <person name="Lawrence D.P."/>
            <person name="Travadon R."/>
            <person name="Rolshausen P.E."/>
            <person name="Baumgartner K."/>
        </authorList>
    </citation>
    <scope>NUCLEOTIDE SEQUENCE [LARGE SCALE GENOMIC DNA]</scope>
    <source>
        <strain evidence="14">UCRPC4</strain>
    </source>
</reference>
<dbReference type="GO" id="GO:0030466">
    <property type="term" value="P:silent mating-type cassette heterochromatin formation"/>
    <property type="evidence" value="ECO:0007669"/>
    <property type="project" value="EnsemblFungi"/>
</dbReference>
<dbReference type="GO" id="GO:0003682">
    <property type="term" value="F:chromatin binding"/>
    <property type="evidence" value="ECO:0007669"/>
    <property type="project" value="EnsemblFungi"/>
</dbReference>
<dbReference type="GO" id="GO:0042802">
    <property type="term" value="F:identical protein binding"/>
    <property type="evidence" value="ECO:0007669"/>
    <property type="project" value="EnsemblFungi"/>
</dbReference>
<evidence type="ECO:0000256" key="10">
    <source>
        <dbReference type="ARBA" id="ARBA00048287"/>
    </source>
</evidence>
<evidence type="ECO:0000256" key="5">
    <source>
        <dbReference type="ARBA" id="ARBA00022801"/>
    </source>
</evidence>
<dbReference type="GO" id="GO:0070824">
    <property type="term" value="C:SHREC complex"/>
    <property type="evidence" value="ECO:0007669"/>
    <property type="project" value="EnsemblFungi"/>
</dbReference>
<proteinExistence type="inferred from homology"/>
<dbReference type="GO" id="GO:0045944">
    <property type="term" value="P:positive regulation of transcription by RNA polymerase II"/>
    <property type="evidence" value="ECO:0007669"/>
    <property type="project" value="EnsemblFungi"/>
</dbReference>
<keyword evidence="6" id="KW-0156">Chromatin regulator</keyword>
<evidence type="ECO:0000256" key="1">
    <source>
        <dbReference type="ARBA" id="ARBA00004123"/>
    </source>
</evidence>
<feature type="domain" description="Arb2-like" evidence="13">
    <location>
        <begin position="471"/>
        <end position="727"/>
    </location>
</feature>
<dbReference type="GO" id="GO:0140720">
    <property type="term" value="C:subtelomeric heterochromatin"/>
    <property type="evidence" value="ECO:0007669"/>
    <property type="project" value="EnsemblFungi"/>
</dbReference>
<dbReference type="Proteomes" id="UP000053317">
    <property type="component" value="Unassembled WGS sequence"/>
</dbReference>
<dbReference type="AlphaFoldDB" id="A0A0G2GZ49"/>
<evidence type="ECO:0000256" key="2">
    <source>
        <dbReference type="ARBA" id="ARBA00007738"/>
    </source>
</evidence>
<dbReference type="GO" id="GO:1902794">
    <property type="term" value="P:siRNA-independent facultative heterochromatin formation"/>
    <property type="evidence" value="ECO:0007669"/>
    <property type="project" value="EnsemblFungi"/>
</dbReference>
<dbReference type="GO" id="GO:0000791">
    <property type="term" value="C:euchromatin"/>
    <property type="evidence" value="ECO:0007669"/>
    <property type="project" value="EnsemblFungi"/>
</dbReference>
<feature type="compositionally biased region" description="Polar residues" evidence="11">
    <location>
        <begin position="842"/>
        <end position="864"/>
    </location>
</feature>
<dbReference type="GO" id="GO:0005730">
    <property type="term" value="C:nucleolus"/>
    <property type="evidence" value="ECO:0007669"/>
    <property type="project" value="EnsemblFungi"/>
</dbReference>
<dbReference type="ESTHER" id="9euro-a0a0g2gz49">
    <property type="family name" value="Arb2_domain"/>
</dbReference>
<dbReference type="GO" id="GO:1990342">
    <property type="term" value="C:heterochromatin island"/>
    <property type="evidence" value="ECO:0007669"/>
    <property type="project" value="EnsemblFungi"/>
</dbReference>
<dbReference type="InterPro" id="IPR023696">
    <property type="entry name" value="Ureohydrolase_dom_sf"/>
</dbReference>
<feature type="compositionally biased region" description="Acidic residues" evidence="11">
    <location>
        <begin position="55"/>
        <end position="72"/>
    </location>
</feature>
<feature type="region of interest" description="Disordered" evidence="11">
    <location>
        <begin position="1"/>
        <end position="79"/>
    </location>
</feature>
<keyword evidence="4" id="KW-0678">Repressor</keyword>
<dbReference type="FunFam" id="3.40.800.20:FF:000005">
    <property type="entry name" value="histone deacetylase 6"/>
    <property type="match status" value="1"/>
</dbReference>
<dbReference type="EC" id="3.5.1.98" evidence="3"/>
<keyword evidence="5" id="KW-0378">Hydrolase</keyword>
<evidence type="ECO:0000256" key="6">
    <source>
        <dbReference type="ARBA" id="ARBA00022853"/>
    </source>
</evidence>
<dbReference type="GO" id="GO:0033553">
    <property type="term" value="C:rDNA heterochromatin"/>
    <property type="evidence" value="ECO:0007669"/>
    <property type="project" value="EnsemblFungi"/>
</dbReference>
<keyword evidence="9" id="KW-0539">Nucleus</keyword>
<dbReference type="OrthoDB" id="424012at2759"/>
<comment type="subcellular location">
    <subcellularLocation>
        <location evidence="1">Nucleus</location>
    </subcellularLocation>
</comment>
<keyword evidence="7" id="KW-0805">Transcription regulation</keyword>
<dbReference type="GO" id="GO:0070823">
    <property type="term" value="C:HDA1 complex"/>
    <property type="evidence" value="ECO:0007669"/>
    <property type="project" value="EnsemblFungi"/>
</dbReference>
<reference evidence="14 15" key="2">
    <citation type="submission" date="2015-05" db="EMBL/GenBank/DDBJ databases">
        <authorList>
            <person name="Morales-Cruz A."/>
            <person name="Amrine K.C."/>
            <person name="Cantu D."/>
        </authorList>
    </citation>
    <scope>NUCLEOTIDE SEQUENCE [LARGE SCALE GENOMIC DNA]</scope>
    <source>
        <strain evidence="14">UCRPC4</strain>
    </source>
</reference>
<dbReference type="PRINTS" id="PR01270">
    <property type="entry name" value="HDASUPER"/>
</dbReference>
<comment type="similarity">
    <text evidence="2">Belongs to the histone deacetylase family. HD type 2 subfamily.</text>
</comment>
<evidence type="ECO:0000256" key="3">
    <source>
        <dbReference type="ARBA" id="ARBA00012111"/>
    </source>
</evidence>
<dbReference type="InterPro" id="IPR037138">
    <property type="entry name" value="His_deacetylse_dom_sf"/>
</dbReference>
<feature type="compositionally biased region" description="Low complexity" evidence="11">
    <location>
        <begin position="805"/>
        <end position="819"/>
    </location>
</feature>
<dbReference type="GO" id="GO:0031509">
    <property type="term" value="P:subtelomeric heterochromatin formation"/>
    <property type="evidence" value="ECO:0007669"/>
    <property type="project" value="EnsemblFungi"/>
</dbReference>
<dbReference type="PANTHER" id="PTHR10625:SF5">
    <property type="entry name" value="HISTONE DEACETYLASE"/>
    <property type="match status" value="1"/>
</dbReference>
<keyword evidence="15" id="KW-1185">Reference proteome</keyword>
<evidence type="ECO:0000256" key="7">
    <source>
        <dbReference type="ARBA" id="ARBA00023015"/>
    </source>
</evidence>
<evidence type="ECO:0000256" key="9">
    <source>
        <dbReference type="ARBA" id="ARBA00023242"/>
    </source>
</evidence>
<evidence type="ECO:0000256" key="4">
    <source>
        <dbReference type="ARBA" id="ARBA00022491"/>
    </source>
</evidence>